<dbReference type="eggNOG" id="COG2261">
    <property type="taxonomic scope" value="Bacteria"/>
</dbReference>
<protein>
    <submittedName>
        <fullName evidence="9">General stress protein GlsB</fullName>
    </submittedName>
</protein>
<dbReference type="KEGG" id="bcho:BcFMB_02025"/>
<comment type="similarity">
    <text evidence="2">Belongs to the UPF0410 family.</text>
</comment>
<organism evidence="9 10">
    <name type="scientific">Bifidobacterium choerinum</name>
    <dbReference type="NCBI Taxonomy" id="35760"/>
    <lineage>
        <taxon>Bacteria</taxon>
        <taxon>Bacillati</taxon>
        <taxon>Actinomycetota</taxon>
        <taxon>Actinomycetes</taxon>
        <taxon>Bifidobacteriales</taxon>
        <taxon>Bifidobacteriaceae</taxon>
        <taxon>Bifidobacterium</taxon>
    </lineage>
</organism>
<feature type="transmembrane region" description="Helical" evidence="7">
    <location>
        <begin position="59"/>
        <end position="81"/>
    </location>
</feature>
<dbReference type="OrthoDB" id="1632160at2"/>
<dbReference type="Pfam" id="PF04226">
    <property type="entry name" value="Transgly_assoc"/>
    <property type="match status" value="1"/>
</dbReference>
<keyword evidence="5 7" id="KW-1133">Transmembrane helix</keyword>
<keyword evidence="3" id="KW-1003">Cell membrane</keyword>
<keyword evidence="6 7" id="KW-0472">Membrane</keyword>
<comment type="subcellular location">
    <subcellularLocation>
        <location evidence="1">Cell membrane</location>
        <topology evidence="1">Multi-pass membrane protein</topology>
    </subcellularLocation>
</comment>
<evidence type="ECO:0000313" key="10">
    <source>
        <dbReference type="Proteomes" id="UP000028995"/>
    </source>
</evidence>
<keyword evidence="10" id="KW-1185">Reference proteome</keyword>
<keyword evidence="4 7" id="KW-0812">Transmembrane</keyword>
<proteinExistence type="inferred from homology"/>
<evidence type="ECO:0000256" key="3">
    <source>
        <dbReference type="ARBA" id="ARBA00022475"/>
    </source>
</evidence>
<evidence type="ECO:0000256" key="7">
    <source>
        <dbReference type="SAM" id="Phobius"/>
    </source>
</evidence>
<evidence type="ECO:0000256" key="6">
    <source>
        <dbReference type="ARBA" id="ARBA00023136"/>
    </source>
</evidence>
<dbReference type="PANTHER" id="PTHR33884">
    <property type="entry name" value="UPF0410 PROTEIN YMGE"/>
    <property type="match status" value="1"/>
</dbReference>
<feature type="transmembrane region" description="Helical" evidence="7">
    <location>
        <begin position="29"/>
        <end position="47"/>
    </location>
</feature>
<evidence type="ECO:0000313" key="8">
    <source>
        <dbReference type="EMBL" id="ATU19908.1"/>
    </source>
</evidence>
<dbReference type="Proteomes" id="UP000229907">
    <property type="component" value="Chromosome"/>
</dbReference>
<accession>A0A087ADC2</accession>
<dbReference type="RefSeq" id="WP_024541535.1">
    <property type="nucleotide sequence ID" value="NZ_CP018044.1"/>
</dbReference>
<dbReference type="EMBL" id="JGYU01000009">
    <property type="protein sequence ID" value="KFI56772.1"/>
    <property type="molecule type" value="Genomic_DNA"/>
</dbReference>
<evidence type="ECO:0000313" key="11">
    <source>
        <dbReference type="Proteomes" id="UP000229907"/>
    </source>
</evidence>
<dbReference type="EMBL" id="CP018044">
    <property type="protein sequence ID" value="ATU19908.1"/>
    <property type="molecule type" value="Genomic_DNA"/>
</dbReference>
<evidence type="ECO:0000256" key="1">
    <source>
        <dbReference type="ARBA" id="ARBA00004651"/>
    </source>
</evidence>
<dbReference type="Proteomes" id="UP000028995">
    <property type="component" value="Unassembled WGS sequence"/>
</dbReference>
<dbReference type="GO" id="GO:0005886">
    <property type="term" value="C:plasma membrane"/>
    <property type="evidence" value="ECO:0007669"/>
    <property type="project" value="UniProtKB-SubCell"/>
</dbReference>
<evidence type="ECO:0000256" key="4">
    <source>
        <dbReference type="ARBA" id="ARBA00022692"/>
    </source>
</evidence>
<reference evidence="9 10" key="1">
    <citation type="submission" date="2014-03" db="EMBL/GenBank/DDBJ databases">
        <title>Genomics of Bifidobacteria.</title>
        <authorList>
            <person name="Ventura M."/>
            <person name="Milani C."/>
            <person name="Lugli G.A."/>
        </authorList>
    </citation>
    <scope>NUCLEOTIDE SEQUENCE [LARGE SCALE GENOMIC DNA]</scope>
    <source>
        <strain evidence="9 10">LMG 10510</strain>
    </source>
</reference>
<evidence type="ECO:0000256" key="2">
    <source>
        <dbReference type="ARBA" id="ARBA00011006"/>
    </source>
</evidence>
<name>A0A087ADC2_9BIFI</name>
<dbReference type="AlphaFoldDB" id="A0A087ADC2"/>
<evidence type="ECO:0000256" key="5">
    <source>
        <dbReference type="ARBA" id="ARBA00022989"/>
    </source>
</evidence>
<evidence type="ECO:0000313" key="9">
    <source>
        <dbReference type="EMBL" id="KFI56772.1"/>
    </source>
</evidence>
<gene>
    <name evidence="8" type="ORF">BcFMB_02025</name>
    <name evidence="9" type="ORF">BCHO_1255</name>
</gene>
<sequence length="84" mass="8547">MYWIWTLVVGAIIGAIAGAITNRSGSMGWIANIIAGLVGSSLGQAIFGSWGPQLGGMAIFPSLIGAVIVVLVASFVVMRVVGKS</sequence>
<dbReference type="InterPro" id="IPR007341">
    <property type="entry name" value="Transgly_assoc"/>
</dbReference>
<dbReference type="PANTHER" id="PTHR33884:SF3">
    <property type="entry name" value="UPF0410 PROTEIN YMGE"/>
    <property type="match status" value="1"/>
</dbReference>
<reference evidence="8 11" key="2">
    <citation type="submission" date="2016-11" db="EMBL/GenBank/DDBJ databases">
        <title>complete genome sequence of Bifidobacterium choerinum strain FMB-1.</title>
        <authorList>
            <person name="Park C.-S."/>
            <person name="Jung D.-H."/>
            <person name="Choi D.-S."/>
        </authorList>
    </citation>
    <scope>NUCLEOTIDE SEQUENCE [LARGE SCALE GENOMIC DNA]</scope>
    <source>
        <strain evidence="8 11">FMB-1</strain>
    </source>
</reference>